<comment type="subcellular location">
    <subcellularLocation>
        <location evidence="1">Membrane</location>
        <topology evidence="1">Multi-pass membrane protein</topology>
    </subcellularLocation>
</comment>
<feature type="transmembrane region" description="Helical" evidence="7">
    <location>
        <begin position="125"/>
        <end position="148"/>
    </location>
</feature>
<evidence type="ECO:0000256" key="1">
    <source>
        <dbReference type="ARBA" id="ARBA00004141"/>
    </source>
</evidence>
<dbReference type="EMBL" id="JASPKY010000528">
    <property type="protein sequence ID" value="KAK9693920.1"/>
    <property type="molecule type" value="Genomic_DNA"/>
</dbReference>
<feature type="transmembrane region" description="Helical" evidence="7">
    <location>
        <begin position="45"/>
        <end position="62"/>
    </location>
</feature>
<dbReference type="GO" id="GO:0005789">
    <property type="term" value="C:endoplasmic reticulum membrane"/>
    <property type="evidence" value="ECO:0007669"/>
    <property type="project" value="TreeGrafter"/>
</dbReference>
<evidence type="ECO:0000256" key="2">
    <source>
        <dbReference type="ARBA" id="ARBA00008096"/>
    </source>
</evidence>
<dbReference type="AlphaFoldDB" id="A0AAW1IVC5"/>
<dbReference type="GO" id="GO:0006888">
    <property type="term" value="P:endoplasmic reticulum to Golgi vesicle-mediated transport"/>
    <property type="evidence" value="ECO:0007669"/>
    <property type="project" value="InterPro"/>
</dbReference>
<dbReference type="InterPro" id="IPR007277">
    <property type="entry name" value="Svp26/Tex261"/>
</dbReference>
<name>A0AAW1IVC5_POPJA</name>
<dbReference type="GO" id="GO:0000139">
    <property type="term" value="C:Golgi membrane"/>
    <property type="evidence" value="ECO:0007669"/>
    <property type="project" value="TreeGrafter"/>
</dbReference>
<accession>A0AAW1IVC5</accession>
<evidence type="ECO:0000313" key="8">
    <source>
        <dbReference type="EMBL" id="KAK9693920.1"/>
    </source>
</evidence>
<protein>
    <recommendedName>
        <fullName evidence="3">Protein TEX261</fullName>
    </recommendedName>
</protein>
<proteinExistence type="inferred from homology"/>
<sequence>MLFITGVTYLAFIVQLVFLTVAIAAGLYYLAELVEEYTVFTKKCIWWTNLVILILYLCLWLFEKFPILMTFCGILAQILHFIVLQDFPFVTLTSPAFILSLILITVNLHFIVLQDFPFVTLTSPAFILSLILITVNHYFAFTHFSSVFYSFSEVMAYFTLFLWLVPFSLLISLSANENVLPTTTTDHGRDVVTDYFSKKNKKYGLLTFFNYAKESLLPQRRKKGF</sequence>
<feature type="transmembrane region" description="Helical" evidence="7">
    <location>
        <begin position="67"/>
        <end position="84"/>
    </location>
</feature>
<evidence type="ECO:0000256" key="4">
    <source>
        <dbReference type="ARBA" id="ARBA00022692"/>
    </source>
</evidence>
<keyword evidence="9" id="KW-1185">Reference proteome</keyword>
<organism evidence="8 9">
    <name type="scientific">Popillia japonica</name>
    <name type="common">Japanese beetle</name>
    <dbReference type="NCBI Taxonomy" id="7064"/>
    <lineage>
        <taxon>Eukaryota</taxon>
        <taxon>Metazoa</taxon>
        <taxon>Ecdysozoa</taxon>
        <taxon>Arthropoda</taxon>
        <taxon>Hexapoda</taxon>
        <taxon>Insecta</taxon>
        <taxon>Pterygota</taxon>
        <taxon>Neoptera</taxon>
        <taxon>Endopterygota</taxon>
        <taxon>Coleoptera</taxon>
        <taxon>Polyphaga</taxon>
        <taxon>Scarabaeiformia</taxon>
        <taxon>Scarabaeidae</taxon>
        <taxon>Rutelinae</taxon>
        <taxon>Popillia</taxon>
    </lineage>
</organism>
<evidence type="ECO:0000256" key="3">
    <source>
        <dbReference type="ARBA" id="ARBA00017877"/>
    </source>
</evidence>
<dbReference type="GO" id="GO:0097020">
    <property type="term" value="F:COPII receptor activity"/>
    <property type="evidence" value="ECO:0007669"/>
    <property type="project" value="InterPro"/>
</dbReference>
<gene>
    <name evidence="8" type="ORF">QE152_g33886</name>
</gene>
<dbReference type="GO" id="GO:0030134">
    <property type="term" value="C:COPII-coated ER to Golgi transport vesicle"/>
    <property type="evidence" value="ECO:0007669"/>
    <property type="project" value="TreeGrafter"/>
</dbReference>
<keyword evidence="4 7" id="KW-0812">Transmembrane</keyword>
<comment type="similarity">
    <text evidence="2">Belongs to the SVP26 family.</text>
</comment>
<feature type="transmembrane region" description="Helical" evidence="7">
    <location>
        <begin position="154"/>
        <end position="173"/>
    </location>
</feature>
<dbReference type="Proteomes" id="UP001458880">
    <property type="component" value="Unassembled WGS sequence"/>
</dbReference>
<evidence type="ECO:0000256" key="5">
    <source>
        <dbReference type="ARBA" id="ARBA00022989"/>
    </source>
</evidence>
<comment type="caution">
    <text evidence="8">The sequence shown here is derived from an EMBL/GenBank/DDBJ whole genome shotgun (WGS) entry which is preliminary data.</text>
</comment>
<evidence type="ECO:0000256" key="7">
    <source>
        <dbReference type="SAM" id="Phobius"/>
    </source>
</evidence>
<reference evidence="8 9" key="1">
    <citation type="journal article" date="2024" name="BMC Genomics">
        <title>De novo assembly and annotation of Popillia japonica's genome with initial clues to its potential as an invasive pest.</title>
        <authorList>
            <person name="Cucini C."/>
            <person name="Boschi S."/>
            <person name="Funari R."/>
            <person name="Cardaioli E."/>
            <person name="Iannotti N."/>
            <person name="Marturano G."/>
            <person name="Paoli F."/>
            <person name="Bruttini M."/>
            <person name="Carapelli A."/>
            <person name="Frati F."/>
            <person name="Nardi F."/>
        </authorList>
    </citation>
    <scope>NUCLEOTIDE SEQUENCE [LARGE SCALE GENOMIC DNA]</scope>
    <source>
        <strain evidence="8">DMR45628</strain>
    </source>
</reference>
<dbReference type="Pfam" id="PF04148">
    <property type="entry name" value="Erv26"/>
    <property type="match status" value="1"/>
</dbReference>
<evidence type="ECO:0000313" key="9">
    <source>
        <dbReference type="Proteomes" id="UP001458880"/>
    </source>
</evidence>
<feature type="transmembrane region" description="Helical" evidence="7">
    <location>
        <begin position="96"/>
        <end position="113"/>
    </location>
</feature>
<evidence type="ECO:0000256" key="6">
    <source>
        <dbReference type="ARBA" id="ARBA00023136"/>
    </source>
</evidence>
<feature type="transmembrane region" description="Helical" evidence="7">
    <location>
        <begin position="7"/>
        <end position="30"/>
    </location>
</feature>
<keyword evidence="6 7" id="KW-0472">Membrane</keyword>
<dbReference type="PANTHER" id="PTHR13144">
    <property type="entry name" value="TEX261 PROTEIN"/>
    <property type="match status" value="1"/>
</dbReference>
<keyword evidence="5 7" id="KW-1133">Transmembrane helix</keyword>
<dbReference type="PANTHER" id="PTHR13144:SF0">
    <property type="entry name" value="PROTEIN TEX261"/>
    <property type="match status" value="1"/>
</dbReference>